<comment type="caution">
    <text evidence="3">The sequence shown here is derived from an EMBL/GenBank/DDBJ whole genome shotgun (WGS) entry which is preliminary data.</text>
</comment>
<feature type="domain" description="TonB C-terminal" evidence="2">
    <location>
        <begin position="301"/>
        <end position="361"/>
    </location>
</feature>
<evidence type="ECO:0000313" key="3">
    <source>
        <dbReference type="EMBL" id="RED43104.1"/>
    </source>
</evidence>
<organism evidence="3 4">
    <name type="scientific">Winogradskyella eximia</name>
    <dbReference type="NCBI Taxonomy" id="262006"/>
    <lineage>
        <taxon>Bacteria</taxon>
        <taxon>Pseudomonadati</taxon>
        <taxon>Bacteroidota</taxon>
        <taxon>Flavobacteriia</taxon>
        <taxon>Flavobacteriales</taxon>
        <taxon>Flavobacteriaceae</taxon>
        <taxon>Winogradskyella</taxon>
    </lineage>
</organism>
<dbReference type="OrthoDB" id="1524045at2"/>
<dbReference type="InterPro" id="IPR011652">
    <property type="entry name" value="MORN_2"/>
</dbReference>
<proteinExistence type="predicted"/>
<dbReference type="SUPFAM" id="SSF82185">
    <property type="entry name" value="Histone H3 K4-specific methyltransferase SET7/9 N-terminal domain"/>
    <property type="match status" value="2"/>
</dbReference>
<name>A0A3D9H0R8_9FLAO</name>
<dbReference type="Pfam" id="PF03544">
    <property type="entry name" value="TonB_C"/>
    <property type="match status" value="1"/>
</dbReference>
<dbReference type="SUPFAM" id="SSF74653">
    <property type="entry name" value="TolA/TonB C-terminal domain"/>
    <property type="match status" value="1"/>
</dbReference>
<dbReference type="AlphaFoldDB" id="A0A3D9H0R8"/>
<dbReference type="Gene3D" id="3.90.930.1">
    <property type="match status" value="2"/>
</dbReference>
<sequence length="364" mass="42394">MKYIYIIILFLFSIQFSLAQNKPDGPHQEFYDSGELKKEGQYKNNKRIGEWKRYYKNGQVSRIYSYNDGKFNKEEISYFENGIVSRKTVKEDGVYVRIGFYESGNTKYKWQDKSGYFKSYYEDGSIEIEAKHKNYDPVGEWKRYFKNGTVEWLVNYKDGVRDGIYKNFYKNGNLKLEGKNENDKKEGEEKRYLPNMILEWKGDYNKDRLHNTWTKYDANGKKVEKIKFYYGAATNSKTDTKLLITEVPDGVLERVAIYPGCENSKGNSEKKKCMNKKVNEIIKANFNTNSAANIGLSGIQRIFVTFKVDKTGEITDIKAKGPHPKLIKEAIRVINLLPKLKPGKQRGKTVIMPFSIPIVFQVQK</sequence>
<protein>
    <submittedName>
        <fullName evidence="3">Antitoxin component YwqK of YwqJK toxin-antitoxin module</fullName>
    </submittedName>
</protein>
<dbReference type="InterPro" id="IPR037682">
    <property type="entry name" value="TonB_C"/>
</dbReference>
<evidence type="ECO:0000259" key="2">
    <source>
        <dbReference type="Pfam" id="PF03544"/>
    </source>
</evidence>
<dbReference type="GO" id="GO:0055085">
    <property type="term" value="P:transmembrane transport"/>
    <property type="evidence" value="ECO:0007669"/>
    <property type="project" value="InterPro"/>
</dbReference>
<feature type="chain" id="PRO_5017738810" evidence="1">
    <location>
        <begin position="20"/>
        <end position="364"/>
    </location>
</feature>
<gene>
    <name evidence="3" type="ORF">DFQ10_10614</name>
</gene>
<keyword evidence="1" id="KW-0732">Signal</keyword>
<dbReference type="EMBL" id="QRDV01000006">
    <property type="protein sequence ID" value="RED43104.1"/>
    <property type="molecule type" value="Genomic_DNA"/>
</dbReference>
<reference evidence="3 4" key="1">
    <citation type="submission" date="2018-07" db="EMBL/GenBank/DDBJ databases">
        <title>Genomic Encyclopedia of Type Strains, Phase III (KMG-III): the genomes of soil and plant-associated and newly described type strains.</title>
        <authorList>
            <person name="Whitman W."/>
        </authorList>
    </citation>
    <scope>NUCLEOTIDE SEQUENCE [LARGE SCALE GENOMIC DNA]</scope>
    <source>
        <strain evidence="3 4">CECT 7946</strain>
    </source>
</reference>
<evidence type="ECO:0000256" key="1">
    <source>
        <dbReference type="SAM" id="SignalP"/>
    </source>
</evidence>
<evidence type="ECO:0000313" key="4">
    <source>
        <dbReference type="Proteomes" id="UP000256980"/>
    </source>
</evidence>
<accession>A0A3D9H0R8</accession>
<dbReference type="Gene3D" id="3.30.1150.10">
    <property type="match status" value="1"/>
</dbReference>
<feature type="signal peptide" evidence="1">
    <location>
        <begin position="1"/>
        <end position="19"/>
    </location>
</feature>
<dbReference type="Pfam" id="PF07661">
    <property type="entry name" value="MORN_2"/>
    <property type="match status" value="6"/>
</dbReference>
<dbReference type="RefSeq" id="WP_115817801.1">
    <property type="nucleotide sequence ID" value="NZ_QRDV01000006.1"/>
</dbReference>
<keyword evidence="4" id="KW-1185">Reference proteome</keyword>
<dbReference type="Proteomes" id="UP000256980">
    <property type="component" value="Unassembled WGS sequence"/>
</dbReference>